<dbReference type="EMBL" id="PKPP01004964">
    <property type="protein sequence ID" value="PWA62027.1"/>
    <property type="molecule type" value="Genomic_DNA"/>
</dbReference>
<evidence type="ECO:0000313" key="1">
    <source>
        <dbReference type="EMBL" id="PWA62027.1"/>
    </source>
</evidence>
<name>A0A2U1MLB7_ARTAN</name>
<dbReference type="Proteomes" id="UP000245207">
    <property type="component" value="Unassembled WGS sequence"/>
</dbReference>
<dbReference type="Pfam" id="PF03004">
    <property type="entry name" value="Transposase_24"/>
    <property type="match status" value="1"/>
</dbReference>
<organism evidence="1 2">
    <name type="scientific">Artemisia annua</name>
    <name type="common">Sweet wormwood</name>
    <dbReference type="NCBI Taxonomy" id="35608"/>
    <lineage>
        <taxon>Eukaryota</taxon>
        <taxon>Viridiplantae</taxon>
        <taxon>Streptophyta</taxon>
        <taxon>Embryophyta</taxon>
        <taxon>Tracheophyta</taxon>
        <taxon>Spermatophyta</taxon>
        <taxon>Magnoliopsida</taxon>
        <taxon>eudicotyledons</taxon>
        <taxon>Gunneridae</taxon>
        <taxon>Pentapetalae</taxon>
        <taxon>asterids</taxon>
        <taxon>campanulids</taxon>
        <taxon>Asterales</taxon>
        <taxon>Asteraceae</taxon>
        <taxon>Asteroideae</taxon>
        <taxon>Anthemideae</taxon>
        <taxon>Artemisiinae</taxon>
        <taxon>Artemisia</taxon>
    </lineage>
</organism>
<keyword evidence="2" id="KW-1185">Reference proteome</keyword>
<proteinExistence type="predicted"/>
<dbReference type="AlphaFoldDB" id="A0A2U1MLB7"/>
<evidence type="ECO:0000313" key="2">
    <source>
        <dbReference type="Proteomes" id="UP000245207"/>
    </source>
</evidence>
<dbReference type="OrthoDB" id="1602275at2759"/>
<comment type="caution">
    <text evidence="1">The sequence shown here is derived from an EMBL/GenBank/DDBJ whole genome shotgun (WGS) entry which is preliminary data.</text>
</comment>
<dbReference type="InterPro" id="IPR004252">
    <property type="entry name" value="Probable_transposase_24"/>
</dbReference>
<sequence length="117" mass="13119">MLIYQFSAAAEIGLLVIIRMQRLVLTKSETKLVELFNKAISEKKKEIRSKSIEPHVLGTKSFVRLADEEKKKTGVQPTRGNLYIISRTKKNGSIVNETAAKVIDAPSPFSLKDFLKS</sequence>
<gene>
    <name evidence="1" type="ORF">CTI12_AA365320</name>
</gene>
<protein>
    <submittedName>
        <fullName evidence="1">Transposase, Ptta/En/Spm</fullName>
    </submittedName>
</protein>
<accession>A0A2U1MLB7</accession>
<reference evidence="1 2" key="1">
    <citation type="journal article" date="2018" name="Mol. Plant">
        <title>The genome of Artemisia annua provides insight into the evolution of Asteraceae family and artemisinin biosynthesis.</title>
        <authorList>
            <person name="Shen Q."/>
            <person name="Zhang L."/>
            <person name="Liao Z."/>
            <person name="Wang S."/>
            <person name="Yan T."/>
            <person name="Shi P."/>
            <person name="Liu M."/>
            <person name="Fu X."/>
            <person name="Pan Q."/>
            <person name="Wang Y."/>
            <person name="Lv Z."/>
            <person name="Lu X."/>
            <person name="Zhang F."/>
            <person name="Jiang W."/>
            <person name="Ma Y."/>
            <person name="Chen M."/>
            <person name="Hao X."/>
            <person name="Li L."/>
            <person name="Tang Y."/>
            <person name="Lv G."/>
            <person name="Zhou Y."/>
            <person name="Sun X."/>
            <person name="Brodelius P.E."/>
            <person name="Rose J.K.C."/>
            <person name="Tang K."/>
        </authorList>
    </citation>
    <scope>NUCLEOTIDE SEQUENCE [LARGE SCALE GENOMIC DNA]</scope>
    <source>
        <strain evidence="2">cv. Huhao1</strain>
        <tissue evidence="1">Leaf</tissue>
    </source>
</reference>